<feature type="chain" id="PRO_5012815937" description="Lipoprotein" evidence="1">
    <location>
        <begin position="24"/>
        <end position="244"/>
    </location>
</feature>
<name>A0A1M5GU08_9FLAO</name>
<dbReference type="OrthoDB" id="978531at2"/>
<evidence type="ECO:0000256" key="1">
    <source>
        <dbReference type="SAM" id="SignalP"/>
    </source>
</evidence>
<sequence length="244" mass="28351">MKTQRCFLSFVILILIVSCQVTETIHINPDGSGTIETVNLRDEQSYMQLMGSDYAAEEKFIDTTYVFIEYITKYAADFVKLPVNEKEIFNKYKDVKVHIKKSSFDKEFRTTISLNFDKIENVPDLYKTENYADNLKHNYALAAEEHYYAVSYTFIGNTFKRKIIITDQEELTKQQKKIQEIQSQLAGFKLVQTYALCYHFSQKIKSVSNSRAILSDDKKSLRIEFALADCYQNPEITALEVILD</sequence>
<accession>A0A1M5GU08</accession>
<protein>
    <recommendedName>
        <fullName evidence="4">Lipoprotein</fullName>
    </recommendedName>
</protein>
<dbReference type="EMBL" id="FQWE01000004">
    <property type="protein sequence ID" value="SHG07209.1"/>
    <property type="molecule type" value="Genomic_DNA"/>
</dbReference>
<evidence type="ECO:0000313" key="2">
    <source>
        <dbReference type="EMBL" id="SHG07209.1"/>
    </source>
</evidence>
<proteinExistence type="predicted"/>
<feature type="signal peptide" evidence="1">
    <location>
        <begin position="1"/>
        <end position="23"/>
    </location>
</feature>
<dbReference type="PROSITE" id="PS51257">
    <property type="entry name" value="PROKAR_LIPOPROTEIN"/>
    <property type="match status" value="1"/>
</dbReference>
<dbReference type="Proteomes" id="UP000184036">
    <property type="component" value="Unassembled WGS sequence"/>
</dbReference>
<dbReference type="STRING" id="271157.SAMN05444396_104156"/>
<evidence type="ECO:0000313" key="3">
    <source>
        <dbReference type="Proteomes" id="UP000184036"/>
    </source>
</evidence>
<gene>
    <name evidence="2" type="ORF">SAMN05444396_104156</name>
</gene>
<dbReference type="AlphaFoldDB" id="A0A1M5GU08"/>
<keyword evidence="1" id="KW-0732">Signal</keyword>
<keyword evidence="3" id="KW-1185">Reference proteome</keyword>
<organism evidence="2 3">
    <name type="scientific">Flavobacterium segetis</name>
    <dbReference type="NCBI Taxonomy" id="271157"/>
    <lineage>
        <taxon>Bacteria</taxon>
        <taxon>Pseudomonadati</taxon>
        <taxon>Bacteroidota</taxon>
        <taxon>Flavobacteriia</taxon>
        <taxon>Flavobacteriales</taxon>
        <taxon>Flavobacteriaceae</taxon>
        <taxon>Flavobacterium</taxon>
    </lineage>
</organism>
<reference evidence="3" key="1">
    <citation type="submission" date="2016-11" db="EMBL/GenBank/DDBJ databases">
        <authorList>
            <person name="Varghese N."/>
            <person name="Submissions S."/>
        </authorList>
    </citation>
    <scope>NUCLEOTIDE SEQUENCE [LARGE SCALE GENOMIC DNA]</scope>
    <source>
        <strain evidence="3">DSM 19741</strain>
    </source>
</reference>
<evidence type="ECO:0008006" key="4">
    <source>
        <dbReference type="Google" id="ProtNLM"/>
    </source>
</evidence>